<reference evidence="1 2" key="1">
    <citation type="submission" date="2017-01" db="EMBL/GenBank/DDBJ databases">
        <authorList>
            <person name="Varghese N."/>
            <person name="Submissions S."/>
        </authorList>
    </citation>
    <scope>NUCLEOTIDE SEQUENCE [LARGE SCALE GENOMIC DNA]</scope>
    <source>
        <strain evidence="1 2">DSM 2061</strain>
    </source>
</reference>
<organism evidence="1 2">
    <name type="scientific">Zobellia uliginosa</name>
    <dbReference type="NCBI Taxonomy" id="143224"/>
    <lineage>
        <taxon>Bacteria</taxon>
        <taxon>Pseudomonadati</taxon>
        <taxon>Bacteroidota</taxon>
        <taxon>Flavobacteriia</taxon>
        <taxon>Flavobacteriales</taxon>
        <taxon>Flavobacteriaceae</taxon>
        <taxon>Zobellia</taxon>
    </lineage>
</organism>
<dbReference type="Gene3D" id="3.40.50.720">
    <property type="entry name" value="NAD(P)-binding Rossmann-like Domain"/>
    <property type="match status" value="1"/>
</dbReference>
<accession>A0ABY1KK09</accession>
<sequence>MSKTIIITGCSSGIGAETARQLKAQGMTVVGFDLKKPEANVDVYIPMDLSDYSSIDKAVEALKIKGDALYNVAGVPPTLPTDIQIKVNFFGLRHFTNLMIPKLNSNASIINLASLAGANWLNNIDHINSLFAIENPDEAEQFLIENNLNDVATYAFSKEAVIAWSLKVSDKWKEKGITVKSVSPGPIKTPILKDFEATIVKKQVSLPEEYKGETRDIAAMLCFLCSDGGRWVNGTDILMDGGLKASRLKSSLFN</sequence>
<gene>
    <name evidence="1" type="ORF">SAMN05421766_101962</name>
</gene>
<dbReference type="InterPro" id="IPR002347">
    <property type="entry name" value="SDR_fam"/>
</dbReference>
<dbReference type="EMBL" id="FTOB01000001">
    <property type="protein sequence ID" value="SIS43347.1"/>
    <property type="molecule type" value="Genomic_DNA"/>
</dbReference>
<dbReference type="RefSeq" id="WP_076453733.1">
    <property type="nucleotide sequence ID" value="NZ_FTOB01000001.1"/>
</dbReference>
<dbReference type="Pfam" id="PF00106">
    <property type="entry name" value="adh_short"/>
    <property type="match status" value="1"/>
</dbReference>
<proteinExistence type="predicted"/>
<dbReference type="Proteomes" id="UP000185728">
    <property type="component" value="Unassembled WGS sequence"/>
</dbReference>
<evidence type="ECO:0000313" key="2">
    <source>
        <dbReference type="Proteomes" id="UP000185728"/>
    </source>
</evidence>
<name>A0ABY1KK09_9FLAO</name>
<dbReference type="InterPro" id="IPR036291">
    <property type="entry name" value="NAD(P)-bd_dom_sf"/>
</dbReference>
<protein>
    <submittedName>
        <fullName evidence="1">NAD(P)-dependent dehydrogenase, short-chain alcohol dehydrogenase family</fullName>
    </submittedName>
</protein>
<dbReference type="PANTHER" id="PTHR43975">
    <property type="entry name" value="ZGC:101858"/>
    <property type="match status" value="1"/>
</dbReference>
<dbReference type="PRINTS" id="PR00081">
    <property type="entry name" value="GDHRDH"/>
</dbReference>
<dbReference type="PANTHER" id="PTHR43975:SF2">
    <property type="entry name" value="EG:BACR7A4.14 PROTEIN-RELATED"/>
    <property type="match status" value="1"/>
</dbReference>
<comment type="caution">
    <text evidence="1">The sequence shown here is derived from an EMBL/GenBank/DDBJ whole genome shotgun (WGS) entry which is preliminary data.</text>
</comment>
<dbReference type="Pfam" id="PF13561">
    <property type="entry name" value="adh_short_C2"/>
    <property type="match status" value="1"/>
</dbReference>
<dbReference type="SUPFAM" id="SSF51735">
    <property type="entry name" value="NAD(P)-binding Rossmann-fold domains"/>
    <property type="match status" value="1"/>
</dbReference>
<dbReference type="NCBIfam" id="NF009092">
    <property type="entry name" value="PRK12428.1"/>
    <property type="match status" value="1"/>
</dbReference>
<evidence type="ECO:0000313" key="1">
    <source>
        <dbReference type="EMBL" id="SIS43347.1"/>
    </source>
</evidence>
<keyword evidence="2" id="KW-1185">Reference proteome</keyword>